<reference evidence="2 3" key="1">
    <citation type="submission" date="2021-01" db="EMBL/GenBank/DDBJ databases">
        <title>Genome public.</title>
        <authorList>
            <person name="Liu C."/>
            <person name="Sun Q."/>
        </authorList>
    </citation>
    <scope>NUCLEOTIDE SEQUENCE [LARGE SCALE GENOMIC DNA]</scope>
    <source>
        <strain evidence="2 3">YIM B02515</strain>
    </source>
</reference>
<evidence type="ECO:0000259" key="1">
    <source>
        <dbReference type="PROSITE" id="PS51832"/>
    </source>
</evidence>
<comment type="caution">
    <text evidence="2">The sequence shown here is derived from an EMBL/GenBank/DDBJ whole genome shotgun (WGS) entry which is preliminary data.</text>
</comment>
<dbReference type="InterPro" id="IPR037522">
    <property type="entry name" value="HD_GYP_dom"/>
</dbReference>
<feature type="domain" description="HD-GYP" evidence="1">
    <location>
        <begin position="105"/>
        <end position="301"/>
    </location>
</feature>
<proteinExistence type="predicted"/>
<dbReference type="InterPro" id="IPR003607">
    <property type="entry name" value="HD/PDEase_dom"/>
</dbReference>
<dbReference type="PROSITE" id="PS51832">
    <property type="entry name" value="HD_GYP"/>
    <property type="match status" value="1"/>
</dbReference>
<accession>A0ABS1TBE5</accession>
<dbReference type="EMBL" id="JAESWC010000008">
    <property type="protein sequence ID" value="MBL4936660.1"/>
    <property type="molecule type" value="Genomic_DNA"/>
</dbReference>
<dbReference type="Proteomes" id="UP000632377">
    <property type="component" value="Unassembled WGS sequence"/>
</dbReference>
<evidence type="ECO:0000313" key="3">
    <source>
        <dbReference type="Proteomes" id="UP000632377"/>
    </source>
</evidence>
<gene>
    <name evidence="2" type="ORF">JK636_12930</name>
</gene>
<name>A0ABS1TBE5_9CLOT</name>
<dbReference type="PANTHER" id="PTHR43155">
    <property type="entry name" value="CYCLIC DI-GMP PHOSPHODIESTERASE PA4108-RELATED"/>
    <property type="match status" value="1"/>
</dbReference>
<dbReference type="RefSeq" id="WP_202749421.1">
    <property type="nucleotide sequence ID" value="NZ_JAESWC010000008.1"/>
</dbReference>
<organism evidence="2 3">
    <name type="scientific">Clostridium rhizosphaerae</name>
    <dbReference type="NCBI Taxonomy" id="2803861"/>
    <lineage>
        <taxon>Bacteria</taxon>
        <taxon>Bacillati</taxon>
        <taxon>Bacillota</taxon>
        <taxon>Clostridia</taxon>
        <taxon>Eubacteriales</taxon>
        <taxon>Clostridiaceae</taxon>
        <taxon>Clostridium</taxon>
    </lineage>
</organism>
<protein>
    <submittedName>
        <fullName evidence="2">HD-GYP domain-containing protein</fullName>
    </submittedName>
</protein>
<dbReference type="SMART" id="SM00471">
    <property type="entry name" value="HDc"/>
    <property type="match status" value="1"/>
</dbReference>
<dbReference type="Pfam" id="PF13487">
    <property type="entry name" value="HD_5"/>
    <property type="match status" value="1"/>
</dbReference>
<dbReference type="PANTHER" id="PTHR43155:SF2">
    <property type="entry name" value="CYCLIC DI-GMP PHOSPHODIESTERASE PA4108"/>
    <property type="match status" value="1"/>
</dbReference>
<sequence>MRLEFIDRVQESEILGRNILTNDGKVLLRAGVKLNRRYMDKLKSLGVFFIYVEDNRLDDVMVEDDRLAELKQVTMKNMSRIMRNIHSCNKRDVKDTINIVENLVDYIIDMGDVNKSLYDIQTYDNYTFVHSLDTCIMSSFLGISYGFSEKELKELAIGAILHDIGKTKISNKIITKSGPLTSDEFCEVKKHPIYGGEILKKNVRIPDNAIKAVLQHHERIDGRGYPYNLVDKEISRFGKVVCVCDVYDAVSNDRVYRKKFSPNEAYELILSGSGTAFDNDVVRSFRETFAVYPLGCCVRLSNGAEGYIVRQNKNFPDRPVLRVLYESETKTPIPFYEIDLLEFSNIVIERIVS</sequence>
<evidence type="ECO:0000313" key="2">
    <source>
        <dbReference type="EMBL" id="MBL4936660.1"/>
    </source>
</evidence>
<dbReference type="SUPFAM" id="SSF109604">
    <property type="entry name" value="HD-domain/PDEase-like"/>
    <property type="match status" value="1"/>
</dbReference>
<keyword evidence="3" id="KW-1185">Reference proteome</keyword>
<dbReference type="CDD" id="cd00077">
    <property type="entry name" value="HDc"/>
    <property type="match status" value="1"/>
</dbReference>
<dbReference type="Gene3D" id="1.10.3210.10">
    <property type="entry name" value="Hypothetical protein af1432"/>
    <property type="match status" value="1"/>
</dbReference>